<accession>A0ABR1WIG1</accession>
<feature type="compositionally biased region" description="Basic and acidic residues" evidence="1">
    <location>
        <begin position="538"/>
        <end position="574"/>
    </location>
</feature>
<feature type="compositionally biased region" description="Polar residues" evidence="1">
    <location>
        <begin position="1474"/>
        <end position="1486"/>
    </location>
</feature>
<evidence type="ECO:0008006" key="4">
    <source>
        <dbReference type="Google" id="ProtNLM"/>
    </source>
</evidence>
<feature type="compositionally biased region" description="Polar residues" evidence="1">
    <location>
        <begin position="1800"/>
        <end position="1820"/>
    </location>
</feature>
<feature type="region of interest" description="Disordered" evidence="1">
    <location>
        <begin position="860"/>
        <end position="943"/>
    </location>
</feature>
<feature type="compositionally biased region" description="Polar residues" evidence="1">
    <location>
        <begin position="267"/>
        <end position="286"/>
    </location>
</feature>
<dbReference type="PANTHER" id="PTHR40641">
    <property type="entry name" value="INVOLUCRIN REPEAT PROTEIN (AFU_ORTHOLOGUE AFUA_2G08060)"/>
    <property type="match status" value="1"/>
</dbReference>
<feature type="compositionally biased region" description="Polar residues" evidence="1">
    <location>
        <begin position="1422"/>
        <end position="1443"/>
    </location>
</feature>
<feature type="region of interest" description="Disordered" evidence="1">
    <location>
        <begin position="216"/>
        <end position="302"/>
    </location>
</feature>
<feature type="region of interest" description="Disordered" evidence="1">
    <location>
        <begin position="1003"/>
        <end position="1061"/>
    </location>
</feature>
<feature type="compositionally biased region" description="Basic and acidic residues" evidence="1">
    <location>
        <begin position="1573"/>
        <end position="1603"/>
    </location>
</feature>
<evidence type="ECO:0000313" key="2">
    <source>
        <dbReference type="EMBL" id="KAK8083282.1"/>
    </source>
</evidence>
<feature type="compositionally biased region" description="Basic and acidic residues" evidence="1">
    <location>
        <begin position="897"/>
        <end position="910"/>
    </location>
</feature>
<comment type="caution">
    <text evidence="2">The sequence shown here is derived from an EMBL/GenBank/DDBJ whole genome shotgun (WGS) entry which is preliminary data.</text>
</comment>
<name>A0ABR1WIG1_9PEZI</name>
<feature type="region of interest" description="Disordered" evidence="1">
    <location>
        <begin position="962"/>
        <end position="986"/>
    </location>
</feature>
<feature type="compositionally biased region" description="Basic residues" evidence="1">
    <location>
        <begin position="756"/>
        <end position="767"/>
    </location>
</feature>
<feature type="compositionally biased region" description="Basic and acidic residues" evidence="1">
    <location>
        <begin position="1620"/>
        <end position="1636"/>
    </location>
</feature>
<proteinExistence type="predicted"/>
<gene>
    <name evidence="2" type="ORF">PG996_002063</name>
</gene>
<feature type="compositionally biased region" description="Basic and acidic residues" evidence="1">
    <location>
        <begin position="415"/>
        <end position="424"/>
    </location>
</feature>
<feature type="compositionally biased region" description="Polar residues" evidence="1">
    <location>
        <begin position="117"/>
        <end position="127"/>
    </location>
</feature>
<evidence type="ECO:0000313" key="3">
    <source>
        <dbReference type="Proteomes" id="UP001446871"/>
    </source>
</evidence>
<keyword evidence="3" id="KW-1185">Reference proteome</keyword>
<feature type="compositionally biased region" description="Basic residues" evidence="1">
    <location>
        <begin position="1897"/>
        <end position="1912"/>
    </location>
</feature>
<feature type="compositionally biased region" description="Low complexity" evidence="1">
    <location>
        <begin position="1863"/>
        <end position="1881"/>
    </location>
</feature>
<dbReference type="Proteomes" id="UP001446871">
    <property type="component" value="Unassembled WGS sequence"/>
</dbReference>
<feature type="compositionally biased region" description="Pro residues" evidence="1">
    <location>
        <begin position="392"/>
        <end position="402"/>
    </location>
</feature>
<feature type="region of interest" description="Disordered" evidence="1">
    <location>
        <begin position="359"/>
        <end position="659"/>
    </location>
</feature>
<feature type="compositionally biased region" description="Basic and acidic residues" evidence="1">
    <location>
        <begin position="1739"/>
        <end position="1759"/>
    </location>
</feature>
<dbReference type="InterPro" id="IPR053268">
    <property type="entry name" value="Woronin_anchor"/>
</dbReference>
<organism evidence="2 3">
    <name type="scientific">Apiospora saccharicola</name>
    <dbReference type="NCBI Taxonomy" id="335842"/>
    <lineage>
        <taxon>Eukaryota</taxon>
        <taxon>Fungi</taxon>
        <taxon>Dikarya</taxon>
        <taxon>Ascomycota</taxon>
        <taxon>Pezizomycotina</taxon>
        <taxon>Sordariomycetes</taxon>
        <taxon>Xylariomycetidae</taxon>
        <taxon>Amphisphaeriales</taxon>
        <taxon>Apiosporaceae</taxon>
        <taxon>Apiospora</taxon>
    </lineage>
</organism>
<feature type="compositionally biased region" description="Pro residues" evidence="1">
    <location>
        <begin position="1717"/>
        <end position="1726"/>
    </location>
</feature>
<evidence type="ECO:0000256" key="1">
    <source>
        <dbReference type="SAM" id="MobiDB-lite"/>
    </source>
</evidence>
<feature type="compositionally biased region" description="Basic and acidic residues" evidence="1">
    <location>
        <begin position="381"/>
        <end position="391"/>
    </location>
</feature>
<protein>
    <recommendedName>
        <fullName evidence="4">Involucrin repeat protein</fullName>
    </recommendedName>
</protein>
<feature type="region of interest" description="Disordered" evidence="1">
    <location>
        <begin position="1076"/>
        <end position="1108"/>
    </location>
</feature>
<feature type="compositionally biased region" description="Basic and acidic residues" evidence="1">
    <location>
        <begin position="451"/>
        <end position="527"/>
    </location>
</feature>
<dbReference type="PANTHER" id="PTHR40641:SF2">
    <property type="entry name" value="INVOLUCRIN REPEAT PROTEIN"/>
    <property type="match status" value="1"/>
</dbReference>
<feature type="compositionally biased region" description="Basic and acidic residues" evidence="1">
    <location>
        <begin position="1844"/>
        <end position="1857"/>
    </location>
</feature>
<feature type="region of interest" description="Disordered" evidence="1">
    <location>
        <begin position="746"/>
        <end position="775"/>
    </location>
</feature>
<feature type="compositionally biased region" description="Low complexity" evidence="1">
    <location>
        <begin position="1502"/>
        <end position="1514"/>
    </location>
</feature>
<feature type="compositionally biased region" description="Basic residues" evidence="1">
    <location>
        <begin position="1"/>
        <end position="10"/>
    </location>
</feature>
<feature type="region of interest" description="Disordered" evidence="1">
    <location>
        <begin position="1138"/>
        <end position="1643"/>
    </location>
</feature>
<feature type="compositionally biased region" description="Basic and acidic residues" evidence="1">
    <location>
        <begin position="797"/>
        <end position="814"/>
    </location>
</feature>
<feature type="region of interest" description="Disordered" evidence="1">
    <location>
        <begin position="1"/>
        <end position="77"/>
    </location>
</feature>
<feature type="compositionally biased region" description="Low complexity" evidence="1">
    <location>
        <begin position="55"/>
        <end position="77"/>
    </location>
</feature>
<feature type="compositionally biased region" description="Basic and acidic residues" evidence="1">
    <location>
        <begin position="581"/>
        <end position="647"/>
    </location>
</feature>
<feature type="compositionally biased region" description="Basic and acidic residues" evidence="1">
    <location>
        <begin position="134"/>
        <end position="144"/>
    </location>
</feature>
<feature type="compositionally biased region" description="Basic and acidic residues" evidence="1">
    <location>
        <begin position="1344"/>
        <end position="1362"/>
    </location>
</feature>
<feature type="region of interest" description="Disordered" evidence="1">
    <location>
        <begin position="97"/>
        <end position="174"/>
    </location>
</feature>
<feature type="compositionally biased region" description="Basic and acidic residues" evidence="1">
    <location>
        <begin position="1393"/>
        <end position="1405"/>
    </location>
</feature>
<sequence>MMTREHHRRRSPESERRRRKSRRDSRELLENQQMPVPAPYDIRNNETALTRTRKPSNSNSDSDLSLSPSSSSTTSSLLNISRDNKWGFGSFFSSTSAKQRHKKIRKKRSKKRFFRLGNSSTSSTNSDLAYGKGYIDRDGRRSRDFTPPGKHNKPYRDGLEGQRPLPPKREQTDEEILELGRKFAELARQQNNEDLRVAGRHRPSALVGAAAALSHFHRTNSGNRPDRGIGSSKPSHKSSEEEDSEWESASEDEEESSEDDFGLAYGSNVNLPTQPQPPVQMSNQSELDIPPELERPLHRKPSIVDPRLFGPVNSLRGIVQTPCGFDKVDRSTVEDTHGLPVAPIETVSFEGRPLQEVYPMPISEPSRYDAGRGSIVSAIHESGRSRRDSRPEPVPIQQPKPIVPVSSKLYNTTEPDTRDYREPSRSSSGKGLAGVAAASMAGAALAGALASEHKEDRDRKEERDRRREERREERRREERRVEDRVDQEREERLREERRREELAEQERVEKRREERRREERAEQEREAKRRSKQVDTNPRSEKAEWRRSKDDHEDDRSEKRREKETSEADRVSNRERRRRERQRDDVPVVPVFEREPEHERERRDRPKDERRDREGKPDSKDALKDEIREGKRASRSTDLDSYRRVEDPTYPFSGGPIDPFQFQVADDAFQTPKNATPNRPLTPNVVFVEREPDFSKFELTEADTTPRERQSRRDSYERELERAKEIYKETKQVTAPIEVAGMAAAMAAVEEERRGRNPRRSTSRNRSRHDTPPRDAILEAADRYYRQQVIAQQTVQDHVREATPERSVVDKWQDEPEEPNIIEIVAPPEQDEKPKTKSPYEAPNADVRIDHVLSPKEVVQPDGRFSKPRLIRDPSAERGRPMLNLVRPTPEPSPMTQERKLEGEPHKVAKEVTQTSSRPVPDVVIGPRGDVVQNPAMPSKAVSWGENETKHYVLEDPVHARAADSSKKVVVPAETPKPRLSRRGKSGGWNIVAAAVAPTIASTISDSAIDVTEPETKRSNGSPTRKQRSPFSFEDLGDEPPAIGPKPSSAPRSKQMPGSFAEDLDFTATVAAGLQDSGFDPNLVIDNASYHKRDSPPGSNEPGAYRAPFAETVPDLGIYAVPAVDPIASEQRGFVIGELPETPADEKDVLTGRPDLYSHPSKKERNSEDKAVKPRKYDRSDIVVIEDEDEPTNPSRSVGEDSSSSQSPALSKKEQKRQDRAAKAKVLEDEELASTVSLKGSEPSRASITDDLDDSTSKKKSKKSRKALVVQEEAMPTTRSEISRHIGLTDVAANTRDIQGRTSKAISMDDVWDTLQKDTTKRSRRGSDPPSRSAAAVREGGSQRIDERDVPKMSNKSKRDSIATDTPTSEPASEAGQPLTRRRTMDEFSSFELTEKPEDWDDLPKKSKKKSKHEPSLYDSPSRASSVPDNINNTPKEISSSFSDLRDMKGGAPNDEWGTPKKSKKKRSKRDSSPLGSLTMSRSTEPSEAPSESHKHRSNGESRASSLPRSAAPSEGPFETPSSHRHRSTRASRASSLSRSEIGDDIPERRKPKRRSTAIGIPDEDEALGEGEPPDRGRRKESPGKGKEREKGKEKEKEKEKRSSASSGFFDRFKSSIGMPDDKERTRKSEEEKKNSFLDNAGTLGAGVGLAGTAGALASQMTGQKATDLPSEKEAHSIPFTPERRSTSTRGLDLVDPEIVQREIRPAIDPQYGDFLPLPPSAPGSPTPEVTELPALPDSRPETPEQERNFLREIMEKPTHVRRRSAHETPPKMKTPSHSAIPIQFRLGPRSSPISPGARKQQSPIPSPETPTSDAFTTPRSRVPRPTSWDSSRQLKPLNLVMKTHRESSSSPDKPELLDWYNSLSSPQSASGASGPDSPCSTVPIAPRTSLPPQASRRSRPLRMRSIRHCRR</sequence>
<dbReference type="EMBL" id="JAQQWM010000001">
    <property type="protein sequence ID" value="KAK8083282.1"/>
    <property type="molecule type" value="Genomic_DNA"/>
</dbReference>
<reference evidence="2 3" key="1">
    <citation type="submission" date="2023-01" db="EMBL/GenBank/DDBJ databases">
        <title>Analysis of 21 Apiospora genomes using comparative genomics revels a genus with tremendous synthesis potential of carbohydrate active enzymes and secondary metabolites.</title>
        <authorList>
            <person name="Sorensen T."/>
        </authorList>
    </citation>
    <scope>NUCLEOTIDE SEQUENCE [LARGE SCALE GENOMIC DNA]</scope>
    <source>
        <strain evidence="2 3">CBS 83171</strain>
    </source>
</reference>
<feature type="region of interest" description="Disordered" evidence="1">
    <location>
        <begin position="697"/>
        <end position="718"/>
    </location>
</feature>
<feature type="region of interest" description="Disordered" evidence="1">
    <location>
        <begin position="1661"/>
        <end position="1912"/>
    </location>
</feature>
<feature type="compositionally biased region" description="Basic and acidic residues" evidence="1">
    <location>
        <begin position="1670"/>
        <end position="1686"/>
    </location>
</feature>
<feature type="compositionally biased region" description="Low complexity" evidence="1">
    <location>
        <begin position="433"/>
        <end position="450"/>
    </location>
</feature>
<feature type="compositionally biased region" description="Acidic residues" evidence="1">
    <location>
        <begin position="240"/>
        <end position="261"/>
    </location>
</feature>
<feature type="compositionally biased region" description="Basic residues" evidence="1">
    <location>
        <begin position="98"/>
        <end position="114"/>
    </location>
</feature>
<feature type="compositionally biased region" description="Polar residues" evidence="1">
    <location>
        <begin position="1296"/>
        <end position="1305"/>
    </location>
</feature>
<feature type="compositionally biased region" description="Low complexity" evidence="1">
    <location>
        <begin position="1531"/>
        <end position="1540"/>
    </location>
</feature>
<feature type="compositionally biased region" description="Basic and acidic residues" evidence="1">
    <location>
        <begin position="1315"/>
        <end position="1327"/>
    </location>
</feature>
<feature type="compositionally biased region" description="Basic and acidic residues" evidence="1">
    <location>
        <begin position="1161"/>
        <end position="1181"/>
    </location>
</feature>
<feature type="compositionally biased region" description="Basic and acidic residues" evidence="1">
    <location>
        <begin position="870"/>
        <end position="880"/>
    </location>
</feature>
<feature type="compositionally biased region" description="Basic and acidic residues" evidence="1">
    <location>
        <begin position="1211"/>
        <end position="1227"/>
    </location>
</feature>
<feature type="region of interest" description="Disordered" evidence="1">
    <location>
        <begin position="795"/>
        <end position="846"/>
    </location>
</feature>